<dbReference type="Proteomes" id="UP000249645">
    <property type="component" value="Unassembled WGS sequence"/>
</dbReference>
<dbReference type="EMBL" id="QFOI01000142">
    <property type="protein sequence ID" value="PZP48859.1"/>
    <property type="molecule type" value="Genomic_DNA"/>
</dbReference>
<dbReference type="SUPFAM" id="SSF48452">
    <property type="entry name" value="TPR-like"/>
    <property type="match status" value="1"/>
</dbReference>
<reference evidence="1 2" key="1">
    <citation type="submission" date="2017-11" db="EMBL/GenBank/DDBJ databases">
        <title>Infants hospitalized years apart are colonized by the same room-sourced microbial strains.</title>
        <authorList>
            <person name="Brooks B."/>
            <person name="Olm M.R."/>
            <person name="Firek B.A."/>
            <person name="Baker R."/>
            <person name="Thomas B.C."/>
            <person name="Morowitz M.J."/>
            <person name="Banfield J.F."/>
        </authorList>
    </citation>
    <scope>NUCLEOTIDE SEQUENCE [LARGE SCALE GENOMIC DNA]</scope>
    <source>
        <strain evidence="1">S2_009_000_R2_76</strain>
    </source>
</reference>
<evidence type="ECO:0008006" key="3">
    <source>
        <dbReference type="Google" id="ProtNLM"/>
    </source>
</evidence>
<gene>
    <name evidence="1" type="ORF">DI598_09245</name>
</gene>
<dbReference type="Pfam" id="PF12771">
    <property type="entry name" value="SusD-like_2"/>
    <property type="match status" value="1"/>
</dbReference>
<dbReference type="InterPro" id="IPR041662">
    <property type="entry name" value="SusD-like_2"/>
</dbReference>
<dbReference type="AlphaFoldDB" id="A0A2W5H4P6"/>
<accession>A0A2W5H4P6</accession>
<evidence type="ECO:0000313" key="2">
    <source>
        <dbReference type="Proteomes" id="UP000249645"/>
    </source>
</evidence>
<name>A0A2W5H4P6_9SPHI</name>
<comment type="caution">
    <text evidence="1">The sequence shown here is derived from an EMBL/GenBank/DDBJ whole genome shotgun (WGS) entry which is preliminary data.</text>
</comment>
<proteinExistence type="predicted"/>
<organism evidence="1 2">
    <name type="scientific">Pseudopedobacter saltans</name>
    <dbReference type="NCBI Taxonomy" id="151895"/>
    <lineage>
        <taxon>Bacteria</taxon>
        <taxon>Pseudomonadati</taxon>
        <taxon>Bacteroidota</taxon>
        <taxon>Sphingobacteriia</taxon>
        <taxon>Sphingobacteriales</taxon>
        <taxon>Sphingobacteriaceae</taxon>
        <taxon>Pseudopedobacter</taxon>
    </lineage>
</organism>
<dbReference type="Gene3D" id="1.25.40.390">
    <property type="match status" value="1"/>
</dbReference>
<sequence length="449" mass="49690">MYIPNATYTSSRWADYYDGSVSSSSPDYNYSGPGIKSNYTEMLTTYAALSSADQANNYVFLQLGKVILSDQTSQMVDLWGDIPFFKSNSLNSSRTISDAPYDNAETVYDSIIGYLKDVNAYLDTVNLSSVVATSLAKQDLIYGGNLTKWRMYANSLRLRLLMRISNYNESMAKTEVTTMLNDPSTYPLINDNADNAQFNQSPSTIQSSLSGAISLAPYAPAYLLDTVMNLNNDPRIPVYWDANASGQYVGFSSSSTAADYSTAVSNRSLATIDSATFIYNYNLPGILFNAAETDFLIAEAYERWGLGDASVPYYAGIDQSIAFYYKINQTRILSSGSWPVLASPSAASISSFKGKSAVLYSGTTTQKLTKIYTQKWAHFFILQAQQAWAEYRRTGYPVLNFYVNTGSANAINPPSRLLYPSEQSLYNNANYLQVASKDTRSGKVFWDVN</sequence>
<protein>
    <recommendedName>
        <fullName evidence="3">SusD/RagB family nutrient-binding outer membrane lipoprotein</fullName>
    </recommendedName>
</protein>
<evidence type="ECO:0000313" key="1">
    <source>
        <dbReference type="EMBL" id="PZP48859.1"/>
    </source>
</evidence>
<dbReference type="InterPro" id="IPR011990">
    <property type="entry name" value="TPR-like_helical_dom_sf"/>
</dbReference>